<gene>
    <name evidence="2" type="ORF">PBRA_003932</name>
</gene>
<evidence type="ECO:0008006" key="4">
    <source>
        <dbReference type="Google" id="ProtNLM"/>
    </source>
</evidence>
<reference evidence="2 3" key="1">
    <citation type="submission" date="2015-02" db="EMBL/GenBank/DDBJ databases">
        <authorList>
            <person name="Chooi Y.-H."/>
        </authorList>
    </citation>
    <scope>NUCLEOTIDE SEQUENCE [LARGE SCALE GENOMIC DNA]</scope>
    <source>
        <strain evidence="2">E3</strain>
    </source>
</reference>
<keyword evidence="3" id="KW-1185">Reference proteome</keyword>
<sequence length="2539" mass="302468">MLADGGGGNAASLSAGDVRVLSLMVRRAEVAAEGANPTLLDVLRQYDDVLRESGIVVDAEDSRYYSAVLRLSRMPGDDWWRKLAILGGSSRADDGPDPLSKVPTPFPREVPGSQELDLQNLPIGKWFVSESFVKEPDRDEERPPLVEECLRAWRDFVVREKEERRNMHEMALAWQVATSFERNRATKRAFCAWRNYLAAMETKAVAMDKERRISVAWTTWRNYFSTFRRERDVLVRAVTFWASKTMTHVFKAWQTHSRACHAVRSCHANAIRRQFLQTWAARTRQEAKFRACGSAIRKSHRMAVLRSTWDLWQHLAHQNDATFRCVQYGSTLLCRRALQAWRIALAHSRLVALFRYKHTLKTVISAWSRYSKARNERLLREERSVSEVALVIVRSKFRRWRLIVGRRRAFSIIERIMVSAMMRSVFLTMHNDALDSLHKKMKWGLACAHAEFVAMRAAVRFWWEDTRRQRDYSSRKVTFRRMRARNVMRYFMSLWHGLACDAMKHRSDIARAIQHHDRYRVLSALRSWEQFKKTRSERERMYLSGLAHWVQRCASSCMAWWKSWANARRQRRRLLTVADDHAHRGHMTLAFRSWRKLCLRRHTQITAVQSMMSRFSVSTYWGYWRQQLSLKRFVFALRRVICVDQERYVFNAWRGYTTRLSLHRAASSKFARDRLRQAFLQWALHWRQRQIISRVFAILYRLEIRSAMNTWASVCAKERYTIRLGESFRAKQQRSLLKRALSSWIRQWAFRLGVRRLSRAVSHAELRKCQRDAFQRWRRLLPALQETQRGILLLQSRVRRNALRCHLSAWAALTNYFCRLYRVRRHAAFRIWVRQTQTNLVIRPFVRRKRLGRAIRAFKNVVSRKARHCADIALARMLLRRRILTAWSKLAGDARTMRVQETKIARFTTKRCLNFWKRVASRSRGHRIMAIQVGNSAKLRLVSLAFRRWRNAFSQVLHLLENLHQAEMYCCRRKLTHAIRHFRVYALRRGQIRSLTSVAMVRIALHRWHRVAANCCRYRGLANTVDMFRLRKSIKQLHAFARGRNMYREMQKRADSLCTFLTFRRWYRLTPTLSLMSSTSSAFARLSRNCRLRMTFGAWLKTWLRRQRSKRSAVRMIAAMVYSQERRAFNSWIRFARDHITTGVIRLLAMRASMRQAWHIWLQGFRCRQLSVRISQRRRADLLRNCVQEWKTFIIASKLRRECISNLCVKLIHPSWMRIVGQSAIASWRNWALRQRCLRGLCEAFAERRRPSRASKVLRAWLILYGAVKVGQVVVLKAHFLALKQRTYQSKCFSEFRRSRLSKSRFFYFEAWQFRITRRYHERNLVASTRILHSSQLVRQIVSCWRATTRRLQSGRICNAKRHRSLVTSHFVAWQRAVHVSVIARQEVGGFIQRCSPSVSRSLFDRDGRGGAPALTVTAFYAHVPVAHPWSRLSLIRSAIKSWVHVHERFSFSKWRTYVAGRIANRALCSLGSTAFDSRRRRQAIRVWVAFSRRRRMGKASRMMHAISLRSRYWQLWVAGYTDARTREILLKRATLHYHRTCLSWFQSCCRQLGVIRSASSQVLAMHLRLQSRVALIGWWRRLTSLKTACRQVQAGRFLKPTLSIWIARWRQRSERTKSLHASIQSRRRDRLCHTFLAWRQVTSQSAELRTIIRGFRSYYDGRTAALCFINWRDYSRRHQAFLSSIYRIYYKSTAGCALVNWINAVRISKRLRCLENNYRFFQKKCRARMRRSILNHWVRVTRTKSTVHHLERRAVLIRYFRRLKTSVVNRQRDQWLRDAIGHSRRISLRRAVFRAWFASTSRITSTRHTQMSTALLTWKDVVRRERQLKLLAMAARAQCVPHQLRRIRRLMFRRWVTAFRCSKIGSEVSAHHVIHSKHILTRWALNVWKNMLVAHRDQRAAIRNRRRSDLASSWDRWRSALARSRACRRVLACGSAMCLRNALAVWAHTLLSHRADQAAVSFYWRRWRTRRCRAVLIRSRRRFILHHWGQAVLDSKKEKVIAMKRRPRLLRTALSAWRSLGAALAFEEKSLLKRAFMRWFDMLRLLQLTRTAYRTVFTLWRNFVDDSRHQRSRLAALGQRLFTRQVWQHWRRAIELSKAVHQWQRNWTYAARRHAIDLLKSNAIRHTSMQARIRLIRQMRQRHLLQRFQLLVLCNHLGRRSLRFRTWQRFRAVTGRLMLMRQTSDKVAESTKALARRQAFQSWMDWTRRKCRVRARRCGPCLKAWRRWVVRRNALAAIRIEVKANIRRRRFRAWRQLFSCMKHSRRAVVASAFTRWDTAVMFRRADVHYNRFLYRSAQQAIETWQHVVRLHRRQDEKAARHVQRKTSQLARQCFSIWHDVSADRIESRHLLDKAALHCTFRSRRCAIGRLREWAQQSIERTQRQVVRAVEHHRMRLLSTVFLAISCYCKERHQWRTRPDVASFVERKKIIGLASALHAWHAVTSVRSRARLWIANRIIQHAAKCLRLWKTLTHRRKRLARKLVIAGEYYTMKVRAQVFSSWHSCARVAAWRRQNSNVDRSAEDDGDEVCTTVAHPPEA</sequence>
<protein>
    <recommendedName>
        <fullName evidence="4">Sfi1 spindle body domain-containing protein</fullName>
    </recommendedName>
</protein>
<accession>A0A0G4IIV9</accession>
<organism evidence="2 3">
    <name type="scientific">Plasmodiophora brassicae</name>
    <name type="common">Clubroot disease agent</name>
    <dbReference type="NCBI Taxonomy" id="37360"/>
    <lineage>
        <taxon>Eukaryota</taxon>
        <taxon>Sar</taxon>
        <taxon>Rhizaria</taxon>
        <taxon>Endomyxa</taxon>
        <taxon>Phytomyxea</taxon>
        <taxon>Plasmodiophorida</taxon>
        <taxon>Plasmodiophoridae</taxon>
        <taxon>Plasmodiophora</taxon>
    </lineage>
</organism>
<dbReference type="Proteomes" id="UP000039324">
    <property type="component" value="Unassembled WGS sequence"/>
</dbReference>
<feature type="region of interest" description="Disordered" evidence="1">
    <location>
        <begin position="2519"/>
        <end position="2539"/>
    </location>
</feature>
<evidence type="ECO:0000256" key="1">
    <source>
        <dbReference type="SAM" id="MobiDB-lite"/>
    </source>
</evidence>
<evidence type="ECO:0000313" key="3">
    <source>
        <dbReference type="Proteomes" id="UP000039324"/>
    </source>
</evidence>
<evidence type="ECO:0000313" key="2">
    <source>
        <dbReference type="EMBL" id="CEO95166.1"/>
    </source>
</evidence>
<proteinExistence type="predicted"/>
<dbReference type="OMA" id="NKWKNYC"/>
<name>A0A0G4IIV9_PLABS</name>
<dbReference type="EMBL" id="CDSF01000013">
    <property type="protein sequence ID" value="CEO95166.1"/>
    <property type="molecule type" value="Genomic_DNA"/>
</dbReference>